<keyword evidence="2" id="KW-1185">Reference proteome</keyword>
<protein>
    <submittedName>
        <fullName evidence="1">Uncharacterized protein</fullName>
    </submittedName>
</protein>
<evidence type="ECO:0000313" key="1">
    <source>
        <dbReference type="EMBL" id="TFK61733.1"/>
    </source>
</evidence>
<reference evidence="1 2" key="1">
    <citation type="journal article" date="2019" name="Nat. Ecol. Evol.">
        <title>Megaphylogeny resolves global patterns of mushroom evolution.</title>
        <authorList>
            <person name="Varga T."/>
            <person name="Krizsan K."/>
            <person name="Foldi C."/>
            <person name="Dima B."/>
            <person name="Sanchez-Garcia M."/>
            <person name="Sanchez-Ramirez S."/>
            <person name="Szollosi G.J."/>
            <person name="Szarkandi J.G."/>
            <person name="Papp V."/>
            <person name="Albert L."/>
            <person name="Andreopoulos W."/>
            <person name="Angelini C."/>
            <person name="Antonin V."/>
            <person name="Barry K.W."/>
            <person name="Bougher N.L."/>
            <person name="Buchanan P."/>
            <person name="Buyck B."/>
            <person name="Bense V."/>
            <person name="Catcheside P."/>
            <person name="Chovatia M."/>
            <person name="Cooper J."/>
            <person name="Damon W."/>
            <person name="Desjardin D."/>
            <person name="Finy P."/>
            <person name="Geml J."/>
            <person name="Haridas S."/>
            <person name="Hughes K."/>
            <person name="Justo A."/>
            <person name="Karasinski D."/>
            <person name="Kautmanova I."/>
            <person name="Kiss B."/>
            <person name="Kocsube S."/>
            <person name="Kotiranta H."/>
            <person name="LaButti K.M."/>
            <person name="Lechner B.E."/>
            <person name="Liimatainen K."/>
            <person name="Lipzen A."/>
            <person name="Lukacs Z."/>
            <person name="Mihaltcheva S."/>
            <person name="Morgado L.N."/>
            <person name="Niskanen T."/>
            <person name="Noordeloos M.E."/>
            <person name="Ohm R.A."/>
            <person name="Ortiz-Santana B."/>
            <person name="Ovrebo C."/>
            <person name="Racz N."/>
            <person name="Riley R."/>
            <person name="Savchenko A."/>
            <person name="Shiryaev A."/>
            <person name="Soop K."/>
            <person name="Spirin V."/>
            <person name="Szebenyi C."/>
            <person name="Tomsovsky M."/>
            <person name="Tulloss R.E."/>
            <person name="Uehling J."/>
            <person name="Grigoriev I.V."/>
            <person name="Vagvolgyi C."/>
            <person name="Papp T."/>
            <person name="Martin F.M."/>
            <person name="Miettinen O."/>
            <person name="Hibbett D.S."/>
            <person name="Nagy L.G."/>
        </authorList>
    </citation>
    <scope>NUCLEOTIDE SEQUENCE [LARGE SCALE GENOMIC DNA]</scope>
    <source>
        <strain evidence="1 2">NL-1719</strain>
    </source>
</reference>
<organism evidence="1 2">
    <name type="scientific">Pluteus cervinus</name>
    <dbReference type="NCBI Taxonomy" id="181527"/>
    <lineage>
        <taxon>Eukaryota</taxon>
        <taxon>Fungi</taxon>
        <taxon>Dikarya</taxon>
        <taxon>Basidiomycota</taxon>
        <taxon>Agaricomycotina</taxon>
        <taxon>Agaricomycetes</taxon>
        <taxon>Agaricomycetidae</taxon>
        <taxon>Agaricales</taxon>
        <taxon>Pluteineae</taxon>
        <taxon>Pluteaceae</taxon>
        <taxon>Pluteus</taxon>
    </lineage>
</organism>
<sequence>MSQDSPPPPYTPRAPSSAVSACAPSSTVEDGARAFTSVTIRSSAPASRQTPIAAERAPTPTTPLAARSGSTPSARTALVPTTPSTLPVTTTPQAASSLGTPTPQAPFATHPAPDAADNATEEALTYLALRTIVVNLSRATVTNPPAMAQDAEDRWYTILRGRCIGVVKGWSLARRLTAPNPWAFRRKFSTRQEAVNFFLDELELAHVRILVDYDE</sequence>
<gene>
    <name evidence="1" type="ORF">BDN72DRAFT_903849</name>
</gene>
<accession>A0ACD3A781</accession>
<evidence type="ECO:0000313" key="2">
    <source>
        <dbReference type="Proteomes" id="UP000308600"/>
    </source>
</evidence>
<dbReference type="Proteomes" id="UP000308600">
    <property type="component" value="Unassembled WGS sequence"/>
</dbReference>
<dbReference type="EMBL" id="ML208633">
    <property type="protein sequence ID" value="TFK61733.1"/>
    <property type="molecule type" value="Genomic_DNA"/>
</dbReference>
<proteinExistence type="predicted"/>
<name>A0ACD3A781_9AGAR</name>